<dbReference type="EMBL" id="VHLL01000001">
    <property type="protein sequence ID" value="MCT8336009.1"/>
    <property type="molecule type" value="Genomic_DNA"/>
</dbReference>
<keyword evidence="2" id="KW-1185">Reference proteome</keyword>
<comment type="caution">
    <text evidence="1">The sequence shown here is derived from an EMBL/GenBank/DDBJ whole genome shotgun (WGS) entry which is preliminary data.</text>
</comment>
<dbReference type="InterPro" id="IPR043720">
    <property type="entry name" value="DUF5661"/>
</dbReference>
<sequence>MTRRDVTADEAKAMGEHLKVTWEGFDVEQFRRGMVVELEHGLRDPATNVTDDDLLLTAKIALAHLNEFPDYYDRLEEMEEEAEAYWAKQKAQAP</sequence>
<protein>
    <submittedName>
        <fullName evidence="1">Uncharacterized protein</fullName>
    </submittedName>
</protein>
<dbReference type="Proteomes" id="UP001065682">
    <property type="component" value="Unassembled WGS sequence"/>
</dbReference>
<organism evidence="1 2">
    <name type="scientific">Methanoculleus formosensis</name>
    <dbReference type="NCBI Taxonomy" id="2590886"/>
    <lineage>
        <taxon>Archaea</taxon>
        <taxon>Methanobacteriati</taxon>
        <taxon>Methanobacteriota</taxon>
        <taxon>Stenosarchaea group</taxon>
        <taxon>Methanomicrobia</taxon>
        <taxon>Methanomicrobiales</taxon>
        <taxon>Methanomicrobiaceae</taxon>
        <taxon>Methanoculleus</taxon>
    </lineage>
</organism>
<evidence type="ECO:0000313" key="2">
    <source>
        <dbReference type="Proteomes" id="UP001065682"/>
    </source>
</evidence>
<dbReference type="RefSeq" id="WP_261596066.1">
    <property type="nucleotide sequence ID" value="NZ_VHLL01000001.1"/>
</dbReference>
<dbReference type="Pfam" id="PF18905">
    <property type="entry name" value="DUF5661"/>
    <property type="match status" value="1"/>
</dbReference>
<proteinExistence type="predicted"/>
<evidence type="ECO:0000313" key="1">
    <source>
        <dbReference type="EMBL" id="MCT8336009.1"/>
    </source>
</evidence>
<dbReference type="AlphaFoldDB" id="A0A9E4ZJ49"/>
<accession>A0A9E4ZJ49</accession>
<gene>
    <name evidence="1" type="ORF">FKB36_00480</name>
</gene>
<name>A0A9E4ZJ49_9EURY</name>
<reference evidence="1" key="1">
    <citation type="submission" date="2019-06" db="EMBL/GenBank/DDBJ databases">
        <title>Methanoculleus strain from Tamsui River, Taipei, Taiwan.</title>
        <authorList>
            <person name="You Y.-T."/>
            <person name="Chen S.-C."/>
            <person name="Lai S.-J."/>
            <person name="Lee Y.-C."/>
            <person name="Lai M.-C."/>
        </authorList>
    </citation>
    <scope>NUCLEOTIDE SEQUENCE</scope>
    <source>
        <strain evidence="1">Afa-1</strain>
    </source>
</reference>